<name>A0A1M5TZV2_9BACT</name>
<evidence type="ECO:0000313" key="3">
    <source>
        <dbReference type="Proteomes" id="UP000242592"/>
    </source>
</evidence>
<keyword evidence="3" id="KW-1185">Reference proteome</keyword>
<feature type="transmembrane region" description="Helical" evidence="1">
    <location>
        <begin position="110"/>
        <end position="129"/>
    </location>
</feature>
<dbReference type="OrthoDB" id="37447at2"/>
<proteinExistence type="predicted"/>
<evidence type="ECO:0008006" key="4">
    <source>
        <dbReference type="Google" id="ProtNLM"/>
    </source>
</evidence>
<dbReference type="Proteomes" id="UP000242592">
    <property type="component" value="Unassembled WGS sequence"/>
</dbReference>
<feature type="transmembrane region" description="Helical" evidence="1">
    <location>
        <begin position="26"/>
        <end position="43"/>
    </location>
</feature>
<gene>
    <name evidence="2" type="ORF">SAMN02745199_1536</name>
</gene>
<feature type="transmembrane region" description="Helical" evidence="1">
    <location>
        <begin position="135"/>
        <end position="153"/>
    </location>
</feature>
<accession>A0A1M5TZV2</accession>
<sequence length="159" mass="18621">MIVYVFAVALVLSIFTKRIKHVIQRNYKFFYLFPVPFVLQWIPQYREVWMPLSFAILVTLLILNKHIPGFKLMTVGTILNSFVMLINGWKMPVLRALADKYQLPVGMRHVLLDSFSAKLVLGDWIPIILPWKEVFIISVGDIFVYIGVFLFFLKIQKDK</sequence>
<dbReference type="STRING" id="1123380.SAMN02745199_1536"/>
<dbReference type="AlphaFoldDB" id="A0A1M5TZV2"/>
<dbReference type="Pfam" id="PF17248">
    <property type="entry name" value="DUF5317"/>
    <property type="match status" value="1"/>
</dbReference>
<protein>
    <recommendedName>
        <fullName evidence="4">DUF5317 domain-containing protein</fullName>
    </recommendedName>
</protein>
<dbReference type="InterPro" id="IPR035168">
    <property type="entry name" value="DUF5317"/>
</dbReference>
<organism evidence="2 3">
    <name type="scientific">Thermosipho atlanticus DSM 15807</name>
    <dbReference type="NCBI Taxonomy" id="1123380"/>
    <lineage>
        <taxon>Bacteria</taxon>
        <taxon>Thermotogati</taxon>
        <taxon>Thermotogota</taxon>
        <taxon>Thermotogae</taxon>
        <taxon>Thermotogales</taxon>
        <taxon>Fervidobacteriaceae</taxon>
        <taxon>Thermosipho</taxon>
    </lineage>
</organism>
<evidence type="ECO:0000313" key="2">
    <source>
        <dbReference type="EMBL" id="SHH55923.1"/>
    </source>
</evidence>
<keyword evidence="1" id="KW-0812">Transmembrane</keyword>
<dbReference type="EMBL" id="FQXN01000007">
    <property type="protein sequence ID" value="SHH55923.1"/>
    <property type="molecule type" value="Genomic_DNA"/>
</dbReference>
<keyword evidence="1" id="KW-1133">Transmembrane helix</keyword>
<keyword evidence="1" id="KW-0472">Membrane</keyword>
<feature type="transmembrane region" description="Helical" evidence="1">
    <location>
        <begin position="70"/>
        <end position="89"/>
    </location>
</feature>
<evidence type="ECO:0000256" key="1">
    <source>
        <dbReference type="SAM" id="Phobius"/>
    </source>
</evidence>
<dbReference type="RefSeq" id="WP_073073787.1">
    <property type="nucleotide sequence ID" value="NZ_FQXN01000007.1"/>
</dbReference>
<reference evidence="3" key="1">
    <citation type="submission" date="2016-11" db="EMBL/GenBank/DDBJ databases">
        <authorList>
            <person name="Varghese N."/>
            <person name="Submissions S."/>
        </authorList>
    </citation>
    <scope>NUCLEOTIDE SEQUENCE [LARGE SCALE GENOMIC DNA]</scope>
    <source>
        <strain evidence="3">DSM 15807</strain>
    </source>
</reference>